<evidence type="ECO:0000256" key="1">
    <source>
        <dbReference type="SAM" id="MobiDB-lite"/>
    </source>
</evidence>
<evidence type="ECO:0000313" key="3">
    <source>
        <dbReference type="Proteomes" id="UP000033847"/>
    </source>
</evidence>
<evidence type="ECO:0008006" key="4">
    <source>
        <dbReference type="Google" id="ProtNLM"/>
    </source>
</evidence>
<evidence type="ECO:0000313" key="2">
    <source>
        <dbReference type="EMBL" id="KKS37841.1"/>
    </source>
</evidence>
<gene>
    <name evidence="2" type="ORF">UV00_C0011G0024</name>
</gene>
<proteinExistence type="predicted"/>
<organism evidence="2 3">
    <name type="scientific">candidate division WWE3 bacterium GW2011_GWF1_42_14</name>
    <dbReference type="NCBI Taxonomy" id="1619138"/>
    <lineage>
        <taxon>Bacteria</taxon>
        <taxon>Katanobacteria</taxon>
    </lineage>
</organism>
<name>A0A0G1AUS3_UNCKA</name>
<reference evidence="2 3" key="1">
    <citation type="journal article" date="2015" name="Nature">
        <title>rRNA introns, odd ribosomes, and small enigmatic genomes across a large radiation of phyla.</title>
        <authorList>
            <person name="Brown C.T."/>
            <person name="Hug L.A."/>
            <person name="Thomas B.C."/>
            <person name="Sharon I."/>
            <person name="Castelle C.J."/>
            <person name="Singh A."/>
            <person name="Wilkins M.J."/>
            <person name="Williams K.H."/>
            <person name="Banfield J.F."/>
        </authorList>
    </citation>
    <scope>NUCLEOTIDE SEQUENCE [LARGE SCALE GENOMIC DNA]</scope>
</reference>
<dbReference type="AlphaFoldDB" id="A0A0G1AUS3"/>
<protein>
    <recommendedName>
        <fullName evidence="4">YokE-like PH domain-containing protein</fullName>
    </recommendedName>
</protein>
<feature type="compositionally biased region" description="Polar residues" evidence="1">
    <location>
        <begin position="1"/>
        <end position="11"/>
    </location>
</feature>
<dbReference type="PATRIC" id="fig|1619138.3.peg.568"/>
<feature type="region of interest" description="Disordered" evidence="1">
    <location>
        <begin position="1"/>
        <end position="24"/>
    </location>
</feature>
<accession>A0A0G1AUS3</accession>
<sequence length="182" mass="21119">MDTIKNSQNGDISIRPETPPTPQETETLQIQEEGQLADRKDRLNKTTVEGLVRKSNRILVSISSHRFPFDFFPDTLNVEEGRITVITRQFFFNSQVHSVDIKDISNIFINMTFLYAQLEIVSRTFEDNEIKIFCLRKKEAIFARRLVEGLRIFESKQIDTSNYSKEELISKLQELSATKIVT</sequence>
<comment type="caution">
    <text evidence="2">The sequence shown here is derived from an EMBL/GenBank/DDBJ whole genome shotgun (WGS) entry which is preliminary data.</text>
</comment>
<dbReference type="EMBL" id="LCCU01000011">
    <property type="protein sequence ID" value="KKS37841.1"/>
    <property type="molecule type" value="Genomic_DNA"/>
</dbReference>
<dbReference type="Proteomes" id="UP000033847">
    <property type="component" value="Unassembled WGS sequence"/>
</dbReference>